<feature type="compositionally biased region" description="Basic and acidic residues" evidence="2">
    <location>
        <begin position="185"/>
        <end position="233"/>
    </location>
</feature>
<protein>
    <submittedName>
        <fullName evidence="5">Uncharacterized protein</fullName>
    </submittedName>
</protein>
<dbReference type="InterPro" id="IPR001005">
    <property type="entry name" value="SANT/Myb"/>
</dbReference>
<evidence type="ECO:0000313" key="6">
    <source>
        <dbReference type="Proteomes" id="UP001231189"/>
    </source>
</evidence>
<dbReference type="CDD" id="cd11660">
    <property type="entry name" value="SANT_TRF"/>
    <property type="match status" value="1"/>
</dbReference>
<feature type="compositionally biased region" description="Polar residues" evidence="2">
    <location>
        <begin position="407"/>
        <end position="420"/>
    </location>
</feature>
<feature type="region of interest" description="Disordered" evidence="2">
    <location>
        <begin position="157"/>
        <end position="548"/>
    </location>
</feature>
<reference evidence="5" key="1">
    <citation type="submission" date="2023-07" db="EMBL/GenBank/DDBJ databases">
        <title>A chromosome-level genome assembly of Lolium multiflorum.</title>
        <authorList>
            <person name="Chen Y."/>
            <person name="Copetti D."/>
            <person name="Kolliker R."/>
            <person name="Studer B."/>
        </authorList>
    </citation>
    <scope>NUCLEOTIDE SEQUENCE</scope>
    <source>
        <strain evidence="5">02402/16</strain>
        <tissue evidence="5">Leaf</tissue>
    </source>
</reference>
<feature type="compositionally biased region" description="Basic and acidic residues" evidence="2">
    <location>
        <begin position="432"/>
        <end position="459"/>
    </location>
</feature>
<name>A0AAD8T9B3_LOLMU</name>
<keyword evidence="6" id="KW-1185">Reference proteome</keyword>
<dbReference type="PANTHER" id="PTHR46993:SF14">
    <property type="entry name" value="OS07G0695900 PROTEIN"/>
    <property type="match status" value="1"/>
</dbReference>
<dbReference type="GO" id="GO:0003677">
    <property type="term" value="F:DNA binding"/>
    <property type="evidence" value="ECO:0007669"/>
    <property type="project" value="UniProtKB-KW"/>
</dbReference>
<dbReference type="InterPro" id="IPR017930">
    <property type="entry name" value="Myb_dom"/>
</dbReference>
<dbReference type="PROSITE" id="PS51294">
    <property type="entry name" value="HTH_MYB"/>
    <property type="match status" value="1"/>
</dbReference>
<dbReference type="PROSITE" id="PS50090">
    <property type="entry name" value="MYB_LIKE"/>
    <property type="match status" value="1"/>
</dbReference>
<proteinExistence type="predicted"/>
<dbReference type="Gene3D" id="1.10.246.220">
    <property type="match status" value="1"/>
</dbReference>
<evidence type="ECO:0000256" key="1">
    <source>
        <dbReference type="ARBA" id="ARBA00023125"/>
    </source>
</evidence>
<dbReference type="SUPFAM" id="SSF46689">
    <property type="entry name" value="Homeodomain-like"/>
    <property type="match status" value="1"/>
</dbReference>
<accession>A0AAD8T9B3</accession>
<gene>
    <name evidence="5" type="ORF">QYE76_038487</name>
</gene>
<dbReference type="Proteomes" id="UP001231189">
    <property type="component" value="Unassembled WGS sequence"/>
</dbReference>
<organism evidence="5 6">
    <name type="scientific">Lolium multiflorum</name>
    <name type="common">Italian ryegrass</name>
    <name type="synonym">Lolium perenne subsp. multiflorum</name>
    <dbReference type="NCBI Taxonomy" id="4521"/>
    <lineage>
        <taxon>Eukaryota</taxon>
        <taxon>Viridiplantae</taxon>
        <taxon>Streptophyta</taxon>
        <taxon>Embryophyta</taxon>
        <taxon>Tracheophyta</taxon>
        <taxon>Spermatophyta</taxon>
        <taxon>Magnoliopsida</taxon>
        <taxon>Liliopsida</taxon>
        <taxon>Poales</taxon>
        <taxon>Poaceae</taxon>
        <taxon>BOP clade</taxon>
        <taxon>Pooideae</taxon>
        <taxon>Poodae</taxon>
        <taxon>Poeae</taxon>
        <taxon>Poeae Chloroplast Group 2 (Poeae type)</taxon>
        <taxon>Loliodinae</taxon>
        <taxon>Loliinae</taxon>
        <taxon>Lolium</taxon>
    </lineage>
</organism>
<dbReference type="InterPro" id="IPR009057">
    <property type="entry name" value="Homeodomain-like_sf"/>
</dbReference>
<evidence type="ECO:0000259" key="3">
    <source>
        <dbReference type="PROSITE" id="PS50090"/>
    </source>
</evidence>
<feature type="compositionally biased region" description="Polar residues" evidence="2">
    <location>
        <begin position="166"/>
        <end position="179"/>
    </location>
</feature>
<feature type="domain" description="HTH myb-type" evidence="4">
    <location>
        <begin position="542"/>
        <end position="600"/>
    </location>
</feature>
<dbReference type="Pfam" id="PF00249">
    <property type="entry name" value="Myb_DNA-binding"/>
    <property type="match status" value="1"/>
</dbReference>
<evidence type="ECO:0000313" key="5">
    <source>
        <dbReference type="EMBL" id="KAK1677639.1"/>
    </source>
</evidence>
<dbReference type="SMART" id="SM00717">
    <property type="entry name" value="SANT"/>
    <property type="match status" value="1"/>
</dbReference>
<evidence type="ECO:0000259" key="4">
    <source>
        <dbReference type="PROSITE" id="PS51294"/>
    </source>
</evidence>
<keyword evidence="1" id="KW-0238">DNA-binding</keyword>
<dbReference type="AlphaFoldDB" id="A0AAD8T9B3"/>
<feature type="compositionally biased region" description="Basic and acidic residues" evidence="2">
    <location>
        <begin position="300"/>
        <end position="339"/>
    </location>
</feature>
<feature type="compositionally biased region" description="Polar residues" evidence="2">
    <location>
        <begin position="287"/>
        <end position="299"/>
    </location>
</feature>
<dbReference type="PANTHER" id="PTHR46993">
    <property type="entry name" value="MYB TRANSCRIPTION FACTOR"/>
    <property type="match status" value="1"/>
</dbReference>
<dbReference type="EMBL" id="JAUUTY010000002">
    <property type="protein sequence ID" value="KAK1677639.1"/>
    <property type="molecule type" value="Genomic_DNA"/>
</dbReference>
<feature type="domain" description="Myb-like" evidence="3">
    <location>
        <begin position="541"/>
        <end position="596"/>
    </location>
</feature>
<evidence type="ECO:0000256" key="2">
    <source>
        <dbReference type="SAM" id="MobiDB-lite"/>
    </source>
</evidence>
<comment type="caution">
    <text evidence="5">The sequence shown here is derived from an EMBL/GenBank/DDBJ whole genome shotgun (WGS) entry which is preliminary data.</text>
</comment>
<sequence>MPPLAAADAFLVLDFLAGNRRVPLPAFSALVAALPSVSGHTSQRLRKSVALRALDAALSDPACADASAPLRRARAVLAEPDLADCFPDHLAVCDDLPALKRLVDAEWTSLPPSVLEAAADRIVGDGALHTWAKADQDTHGKLRVLVGESTEREILGKLGQDPAPNAPSTSGGNEAGSAQQEDESQLGRETGKASHVQEDCTRLQQEPVERAADVRLPEKPVTRAAIRGKDKASPSRVTGEIGPGSDKSPPAMRGSRPGLMERNPTSSVFEIEQDPSGVPLADKAANAPSTSGANEPNRAQQDDEVHLGTENGKADHVQESCARQQEEPVERSMDGRLPEKSVTSKTIKGKDKATPSNVTGEIAPDNNKSHPVTSSKPSLMERNPTASAFEIGQDPSGVPVADKADNAPSTSGANEANRAQQYDGVHLGTENGKADHVQESCARQQEEPVQRSTDGRLPEKSVTSKTIKGKDKATSSNVTGEIAPDNNKSHPVTSSKPSLMERNPTASAFEWDDSSDSDPGRPPHKRQLPTYEMKRRPPPTFPNKRRKRWSEIEEQTLIEGVEKYGKGSWKDIKTAYPRVFADRSQVDLKDKFRNMERYNIN</sequence>